<comment type="caution">
    <text evidence="1">The sequence shown here is derived from an EMBL/GenBank/DDBJ whole genome shotgun (WGS) entry which is preliminary data.</text>
</comment>
<dbReference type="Gene3D" id="1.25.40.180">
    <property type="match status" value="1"/>
</dbReference>
<feature type="non-terminal residue" evidence="1">
    <location>
        <position position="1"/>
    </location>
</feature>
<organism evidence="1 2">
    <name type="scientific">Didymodactylos carnosus</name>
    <dbReference type="NCBI Taxonomy" id="1234261"/>
    <lineage>
        <taxon>Eukaryota</taxon>
        <taxon>Metazoa</taxon>
        <taxon>Spiralia</taxon>
        <taxon>Gnathifera</taxon>
        <taxon>Rotifera</taxon>
        <taxon>Eurotatoria</taxon>
        <taxon>Bdelloidea</taxon>
        <taxon>Philodinida</taxon>
        <taxon>Philodinidae</taxon>
        <taxon>Didymodactylos</taxon>
    </lineage>
</organism>
<dbReference type="AlphaFoldDB" id="A0A8S2VZW0"/>
<dbReference type="GO" id="GO:0005737">
    <property type="term" value="C:cytoplasm"/>
    <property type="evidence" value="ECO:0007669"/>
    <property type="project" value="TreeGrafter"/>
</dbReference>
<accession>A0A8S2VZW0</accession>
<proteinExistence type="predicted"/>
<name>A0A8S2VZW0_9BILA</name>
<gene>
    <name evidence="1" type="ORF">TMI583_LOCUS44254</name>
</gene>
<dbReference type="Proteomes" id="UP000682733">
    <property type="component" value="Unassembled WGS sequence"/>
</dbReference>
<protein>
    <submittedName>
        <fullName evidence="1">Uncharacterized protein</fullName>
    </submittedName>
</protein>
<dbReference type="PANTHER" id="PTHR12839:SF7">
    <property type="entry name" value="REGULATOR OF NONSENSE TRANSCRIPTS 2"/>
    <property type="match status" value="1"/>
</dbReference>
<dbReference type="GO" id="GO:0035145">
    <property type="term" value="C:exon-exon junction complex"/>
    <property type="evidence" value="ECO:0007669"/>
    <property type="project" value="TreeGrafter"/>
</dbReference>
<dbReference type="EMBL" id="CAJOBA010075733">
    <property type="protein sequence ID" value="CAF4416748.1"/>
    <property type="molecule type" value="Genomic_DNA"/>
</dbReference>
<evidence type="ECO:0000313" key="1">
    <source>
        <dbReference type="EMBL" id="CAF4416748.1"/>
    </source>
</evidence>
<dbReference type="InterPro" id="IPR039762">
    <property type="entry name" value="Nmd2/UPF2"/>
</dbReference>
<reference evidence="1" key="1">
    <citation type="submission" date="2021-02" db="EMBL/GenBank/DDBJ databases">
        <authorList>
            <person name="Nowell W R."/>
        </authorList>
    </citation>
    <scope>NUCLEOTIDE SEQUENCE</scope>
</reference>
<evidence type="ECO:0000313" key="2">
    <source>
        <dbReference type="Proteomes" id="UP000682733"/>
    </source>
</evidence>
<sequence>NRGELNQDTRDKHEQTVQSFQKLFQNTETLADLVEEAIPELPIEEISKKSSERIGIDIYIPGKNDDDTSLWEDGDTKQFYENFPDLRLFVPSYYRDPLISTNASANITAASTTDAIDEANTPMSEDIETLDPVQIEQEIENVVLEVTTADADVEEEDAVLVDDDIVEEDLSATNMKLIMDVFINHLPTCVNRELIDKLQKPCKNGMLNHL</sequence>
<dbReference type="GO" id="GO:0000184">
    <property type="term" value="P:nuclear-transcribed mRNA catabolic process, nonsense-mediated decay"/>
    <property type="evidence" value="ECO:0007669"/>
    <property type="project" value="InterPro"/>
</dbReference>
<dbReference type="PANTHER" id="PTHR12839">
    <property type="entry name" value="NONSENSE-MEDIATED MRNA DECAY PROTEIN 2 UP-FRAMESHIFT SUPPRESSOR 2"/>
    <property type="match status" value="1"/>
</dbReference>